<proteinExistence type="predicted"/>
<comment type="caution">
    <text evidence="2">The sequence shown here is derived from an EMBL/GenBank/DDBJ whole genome shotgun (WGS) entry which is preliminary data.</text>
</comment>
<dbReference type="Pfam" id="PF14229">
    <property type="entry name" value="DUF4332"/>
    <property type="match status" value="1"/>
</dbReference>
<keyword evidence="3" id="KW-1185">Reference proteome</keyword>
<evidence type="ECO:0000313" key="2">
    <source>
        <dbReference type="EMBL" id="TWU33799.1"/>
    </source>
</evidence>
<sequence length="212" mass="24056">MLRSFLRLFSRSPQAPMPVDPSSRDHVVLFAHLNRASTRAPNSTLHLPSLPDRTLGGATTKNHREWLLSMRLEHTKLCPSNRCEQLQQFGIETAGDLIAADLKSLATKFNSPKKAVRLIKRYRHAIRFAATVPGMMPRDALLLISIHRRSVRGLAMESPMMLYRDLQRFADSSTGQRLVRGRRLPSVKRIRSWIHACEAELSSRSFYTVDAA</sequence>
<reference evidence="2 3" key="1">
    <citation type="submission" date="2019-02" db="EMBL/GenBank/DDBJ databases">
        <title>Deep-cultivation of Planctomycetes and their phenomic and genomic characterization uncovers novel biology.</title>
        <authorList>
            <person name="Wiegand S."/>
            <person name="Jogler M."/>
            <person name="Boedeker C."/>
            <person name="Pinto D."/>
            <person name="Vollmers J."/>
            <person name="Rivas-Marin E."/>
            <person name="Kohn T."/>
            <person name="Peeters S.H."/>
            <person name="Heuer A."/>
            <person name="Rast P."/>
            <person name="Oberbeckmann S."/>
            <person name="Bunk B."/>
            <person name="Jeske O."/>
            <person name="Meyerdierks A."/>
            <person name="Storesund J.E."/>
            <person name="Kallscheuer N."/>
            <person name="Luecker S."/>
            <person name="Lage O.M."/>
            <person name="Pohl T."/>
            <person name="Merkel B.J."/>
            <person name="Hornburger P."/>
            <person name="Mueller R.-W."/>
            <person name="Bruemmer F."/>
            <person name="Labrenz M."/>
            <person name="Spormann A.M."/>
            <person name="Op Den Camp H."/>
            <person name="Overmann J."/>
            <person name="Amann R."/>
            <person name="Jetten M.S.M."/>
            <person name="Mascher T."/>
            <person name="Medema M.H."/>
            <person name="Devos D.P."/>
            <person name="Kaster A.-K."/>
            <person name="Ovreas L."/>
            <person name="Rohde M."/>
            <person name="Galperin M.Y."/>
            <person name="Jogler C."/>
        </authorList>
    </citation>
    <scope>NUCLEOTIDE SEQUENCE [LARGE SCALE GENOMIC DNA]</scope>
    <source>
        <strain evidence="2 3">Poly41</strain>
    </source>
</reference>
<accession>A0A5C6DFP7</accession>
<organism evidence="2 3">
    <name type="scientific">Novipirellula artificiosorum</name>
    <dbReference type="NCBI Taxonomy" id="2528016"/>
    <lineage>
        <taxon>Bacteria</taxon>
        <taxon>Pseudomonadati</taxon>
        <taxon>Planctomycetota</taxon>
        <taxon>Planctomycetia</taxon>
        <taxon>Pirellulales</taxon>
        <taxon>Pirellulaceae</taxon>
        <taxon>Novipirellula</taxon>
    </lineage>
</organism>
<dbReference type="OrthoDB" id="263385at2"/>
<dbReference type="InterPro" id="IPR025567">
    <property type="entry name" value="DUF4332"/>
</dbReference>
<feature type="domain" description="DUF4332" evidence="1">
    <location>
        <begin position="84"/>
        <end position="198"/>
    </location>
</feature>
<evidence type="ECO:0000259" key="1">
    <source>
        <dbReference type="Pfam" id="PF14229"/>
    </source>
</evidence>
<gene>
    <name evidence="2" type="ORF">Poly41_47970</name>
</gene>
<protein>
    <recommendedName>
        <fullName evidence="1">DUF4332 domain-containing protein</fullName>
    </recommendedName>
</protein>
<dbReference type="EMBL" id="SJPV01000009">
    <property type="protein sequence ID" value="TWU33799.1"/>
    <property type="molecule type" value="Genomic_DNA"/>
</dbReference>
<dbReference type="Proteomes" id="UP000319143">
    <property type="component" value="Unassembled WGS sequence"/>
</dbReference>
<name>A0A5C6DFP7_9BACT</name>
<evidence type="ECO:0000313" key="3">
    <source>
        <dbReference type="Proteomes" id="UP000319143"/>
    </source>
</evidence>
<dbReference type="AlphaFoldDB" id="A0A5C6DFP7"/>